<keyword evidence="1" id="KW-0472">Membrane</keyword>
<keyword evidence="3" id="KW-1185">Reference proteome</keyword>
<dbReference type="EMBL" id="CP010803">
    <property type="protein sequence ID" value="AJY46581.1"/>
    <property type="molecule type" value="Genomic_DNA"/>
</dbReference>
<sequence>MSGSEDRLTSAAGSVALLMVLNKPVYPIYVWFLANSMFHASLISLASLWLYIAVWLMARGGIGLKARAGLVITGTLDTIVIAIGLGPGSGALWFLFPCLMLAASLFYAEEKWLSRTMVAAVFVAFIALLGRYGNPPVDDAALRNLFALNVSGAAALAAFIALRFPRIAANRR</sequence>
<feature type="transmembrane region" description="Helical" evidence="1">
    <location>
        <begin position="28"/>
        <end position="56"/>
    </location>
</feature>
<dbReference type="Proteomes" id="UP000032611">
    <property type="component" value="Chromosome"/>
</dbReference>
<evidence type="ECO:0000313" key="3">
    <source>
        <dbReference type="Proteomes" id="UP000032611"/>
    </source>
</evidence>
<protein>
    <submittedName>
        <fullName evidence="2">Uncharacterized protein</fullName>
    </submittedName>
</protein>
<keyword evidence="1" id="KW-1133">Transmembrane helix</keyword>
<name>A0A0D5LR34_MAREN</name>
<gene>
    <name evidence="2" type="ORF">TM49_14300</name>
</gene>
<proteinExistence type="predicted"/>
<keyword evidence="1" id="KW-0812">Transmembrane</keyword>
<dbReference type="RefSeq" id="WP_045682223.1">
    <property type="nucleotide sequence ID" value="NZ_CP010803.1"/>
</dbReference>
<organism evidence="2 3">
    <name type="scientific">Martelella endophytica</name>
    <dbReference type="NCBI Taxonomy" id="1486262"/>
    <lineage>
        <taxon>Bacteria</taxon>
        <taxon>Pseudomonadati</taxon>
        <taxon>Pseudomonadota</taxon>
        <taxon>Alphaproteobacteria</taxon>
        <taxon>Hyphomicrobiales</taxon>
        <taxon>Aurantimonadaceae</taxon>
        <taxon>Martelella</taxon>
    </lineage>
</organism>
<dbReference type="PATRIC" id="fig|1486262.3.peg.2956"/>
<dbReference type="STRING" id="1486262.TM49_14300"/>
<reference evidence="2 3" key="1">
    <citation type="journal article" date="2015" name="Genome Announc.">
        <title>Complete genome sequence of Martelella endophytica YC6887, which has antifungal activity associated with a halophyte.</title>
        <authorList>
            <person name="Khan A."/>
            <person name="Khan H."/>
            <person name="Chung E.J."/>
            <person name="Hossain M.T."/>
            <person name="Chung Y.R."/>
        </authorList>
    </citation>
    <scope>NUCLEOTIDE SEQUENCE [LARGE SCALE GENOMIC DNA]</scope>
    <source>
        <strain evidence="2">YC6887</strain>
    </source>
</reference>
<evidence type="ECO:0000256" key="1">
    <source>
        <dbReference type="SAM" id="Phobius"/>
    </source>
</evidence>
<evidence type="ECO:0000313" key="2">
    <source>
        <dbReference type="EMBL" id="AJY46581.1"/>
    </source>
</evidence>
<feature type="transmembrane region" description="Helical" evidence="1">
    <location>
        <begin position="145"/>
        <end position="164"/>
    </location>
</feature>
<dbReference type="HOGENOM" id="CLU_108350_0_0_5"/>
<feature type="transmembrane region" description="Helical" evidence="1">
    <location>
        <begin position="115"/>
        <end position="133"/>
    </location>
</feature>
<dbReference type="AlphaFoldDB" id="A0A0D5LR34"/>
<accession>A0A0D5LR34</accession>
<dbReference type="OrthoDB" id="7593905at2"/>
<dbReference type="KEGG" id="mey:TM49_14300"/>